<dbReference type="AlphaFoldDB" id="A0A1Z4JS88"/>
<dbReference type="SUPFAM" id="SSF50978">
    <property type="entry name" value="WD40 repeat-like"/>
    <property type="match status" value="2"/>
</dbReference>
<name>A0A1Z4JS88_LEPBY</name>
<dbReference type="GO" id="GO:0043531">
    <property type="term" value="F:ADP binding"/>
    <property type="evidence" value="ECO:0007669"/>
    <property type="project" value="InterPro"/>
</dbReference>
<feature type="repeat" description="WD" evidence="3">
    <location>
        <begin position="886"/>
        <end position="928"/>
    </location>
</feature>
<dbReference type="InterPro" id="IPR001387">
    <property type="entry name" value="Cro/C1-type_HTH"/>
</dbReference>
<dbReference type="Gene3D" id="2.130.10.10">
    <property type="entry name" value="YVTN repeat-like/Quinoprotein amine dehydrogenase"/>
    <property type="match status" value="5"/>
</dbReference>
<dbReference type="Pfam" id="PF00931">
    <property type="entry name" value="NB-ARC"/>
    <property type="match status" value="1"/>
</dbReference>
<dbReference type="SUPFAM" id="SSF52540">
    <property type="entry name" value="P-loop containing nucleoside triphosphate hydrolases"/>
    <property type="match status" value="1"/>
</dbReference>
<protein>
    <submittedName>
        <fullName evidence="5">WD-40 repeat-containing protein</fullName>
    </submittedName>
</protein>
<evidence type="ECO:0000256" key="1">
    <source>
        <dbReference type="ARBA" id="ARBA00022574"/>
    </source>
</evidence>
<keyword evidence="2" id="KW-0677">Repeat</keyword>
<dbReference type="InterPro" id="IPR002182">
    <property type="entry name" value="NB-ARC"/>
</dbReference>
<dbReference type="PANTHER" id="PTHR19848:SF8">
    <property type="entry name" value="F-BOX AND WD REPEAT DOMAIN CONTAINING 7"/>
    <property type="match status" value="1"/>
</dbReference>
<dbReference type="PROSITE" id="PS00678">
    <property type="entry name" value="WD_REPEATS_1"/>
    <property type="match status" value="7"/>
</dbReference>
<evidence type="ECO:0000259" key="4">
    <source>
        <dbReference type="Pfam" id="PF00931"/>
    </source>
</evidence>
<organism evidence="5 6">
    <name type="scientific">Leptolyngbya boryana NIES-2135</name>
    <dbReference type="NCBI Taxonomy" id="1973484"/>
    <lineage>
        <taxon>Bacteria</taxon>
        <taxon>Bacillati</taxon>
        <taxon>Cyanobacteriota</taxon>
        <taxon>Cyanophyceae</taxon>
        <taxon>Leptolyngbyales</taxon>
        <taxon>Leptolyngbyaceae</taxon>
        <taxon>Leptolyngbya group</taxon>
        <taxon>Leptolyngbya</taxon>
    </lineage>
</organism>
<keyword evidence="6" id="KW-1185">Reference proteome</keyword>
<feature type="repeat" description="WD" evidence="3">
    <location>
        <begin position="1053"/>
        <end position="1094"/>
    </location>
</feature>
<keyword evidence="1 3" id="KW-0853">WD repeat</keyword>
<evidence type="ECO:0000256" key="3">
    <source>
        <dbReference type="PROSITE-ProRule" id="PRU00221"/>
    </source>
</evidence>
<dbReference type="SMART" id="SM00320">
    <property type="entry name" value="WD40"/>
    <property type="match status" value="13"/>
</dbReference>
<dbReference type="InterPro" id="IPR027417">
    <property type="entry name" value="P-loop_NTPase"/>
</dbReference>
<reference evidence="5 6" key="1">
    <citation type="submission" date="2017-06" db="EMBL/GenBank/DDBJ databases">
        <title>Genome sequencing of cyanobaciteial culture collection at National Institute for Environmental Studies (NIES).</title>
        <authorList>
            <person name="Hirose Y."/>
            <person name="Shimura Y."/>
            <person name="Fujisawa T."/>
            <person name="Nakamura Y."/>
            <person name="Kawachi M."/>
        </authorList>
    </citation>
    <scope>NUCLEOTIDE SEQUENCE [LARGE SCALE GENOMIC DNA]</scope>
    <source>
        <strain evidence="5 6">NIES-2135</strain>
        <plasmid evidence="6">Plasmid Plasmid2 dna</plasmid>
    </source>
</reference>
<feature type="repeat" description="WD" evidence="3">
    <location>
        <begin position="760"/>
        <end position="801"/>
    </location>
</feature>
<keyword evidence="5" id="KW-0614">Plasmid</keyword>
<dbReference type="Proteomes" id="UP000217895">
    <property type="component" value="Plasmid Plasmid2 dna"/>
</dbReference>
<dbReference type="CDD" id="cd00200">
    <property type="entry name" value="WD40"/>
    <property type="match status" value="2"/>
</dbReference>
<dbReference type="SUPFAM" id="SSF141571">
    <property type="entry name" value="Pentapeptide repeat-like"/>
    <property type="match status" value="1"/>
</dbReference>
<dbReference type="PRINTS" id="PR00364">
    <property type="entry name" value="DISEASERSIST"/>
</dbReference>
<feature type="repeat" description="WD" evidence="3">
    <location>
        <begin position="970"/>
        <end position="1011"/>
    </location>
</feature>
<dbReference type="InterPro" id="IPR036322">
    <property type="entry name" value="WD40_repeat_dom_sf"/>
</dbReference>
<dbReference type="PRINTS" id="PR00320">
    <property type="entry name" value="GPROTEINBRPT"/>
</dbReference>
<gene>
    <name evidence="5" type="ORF">NIES2135_64140</name>
</gene>
<dbReference type="Pfam" id="PF00805">
    <property type="entry name" value="Pentapeptide"/>
    <property type="match status" value="1"/>
</dbReference>
<feature type="repeat" description="WD" evidence="3">
    <location>
        <begin position="718"/>
        <end position="759"/>
    </location>
</feature>
<dbReference type="SUPFAM" id="SSF50998">
    <property type="entry name" value="Quinoprotein alcohol dehydrogenase-like"/>
    <property type="match status" value="1"/>
</dbReference>
<dbReference type="CDD" id="cd00093">
    <property type="entry name" value="HTH_XRE"/>
    <property type="match status" value="1"/>
</dbReference>
<feature type="repeat" description="WD" evidence="3">
    <location>
        <begin position="593"/>
        <end position="634"/>
    </location>
</feature>
<feature type="repeat" description="WD" evidence="3">
    <location>
        <begin position="676"/>
        <end position="717"/>
    </location>
</feature>
<feature type="repeat" description="WD" evidence="3">
    <location>
        <begin position="928"/>
        <end position="969"/>
    </location>
</feature>
<dbReference type="InterPro" id="IPR001646">
    <property type="entry name" value="5peptide_repeat"/>
</dbReference>
<evidence type="ECO:0000313" key="5">
    <source>
        <dbReference type="EMBL" id="BAY59537.1"/>
    </source>
</evidence>
<dbReference type="Gene3D" id="3.40.50.300">
    <property type="entry name" value="P-loop containing nucleotide triphosphate hydrolases"/>
    <property type="match status" value="1"/>
</dbReference>
<dbReference type="InterPro" id="IPR015943">
    <property type="entry name" value="WD40/YVTN_repeat-like_dom_sf"/>
</dbReference>
<dbReference type="InterPro" id="IPR001680">
    <property type="entry name" value="WD40_rpt"/>
</dbReference>
<dbReference type="InterPro" id="IPR019775">
    <property type="entry name" value="WD40_repeat_CS"/>
</dbReference>
<dbReference type="PROSITE" id="PS50294">
    <property type="entry name" value="WD_REPEATS_REGION"/>
    <property type="match status" value="9"/>
</dbReference>
<dbReference type="EMBL" id="AP018205">
    <property type="protein sequence ID" value="BAY59537.1"/>
    <property type="molecule type" value="Genomic_DNA"/>
</dbReference>
<evidence type="ECO:0000313" key="6">
    <source>
        <dbReference type="Proteomes" id="UP000217895"/>
    </source>
</evidence>
<feature type="domain" description="NB-ARC" evidence="4">
    <location>
        <begin position="107"/>
        <end position="204"/>
    </location>
</feature>
<feature type="repeat" description="WD" evidence="3">
    <location>
        <begin position="1012"/>
        <end position="1044"/>
    </location>
</feature>
<evidence type="ECO:0000256" key="2">
    <source>
        <dbReference type="ARBA" id="ARBA00022737"/>
    </source>
</evidence>
<dbReference type="Pfam" id="PF00400">
    <property type="entry name" value="WD40"/>
    <property type="match status" value="11"/>
</dbReference>
<accession>A0A1Z4JS88</accession>
<feature type="repeat" description="WD" evidence="3">
    <location>
        <begin position="844"/>
        <end position="885"/>
    </location>
</feature>
<sequence>MARSLRVQQACIGTVKLAVKRNGFLNQRALAETIGLARSTVSNFLTGKPVDRAVFEEICDRLSLNWQDVADLSWQDASNELQTTKQFDWGDAPDVASFYGRSEVLSELEQWITQTQCRLTLILGMGGVGKTALSVKLAEQIYDRFEVVIWRSLRNAPPLNQLLSDLILALSQQHVTSVPESPEAQRLEVLAYLRQRRCLLVLDNAESILKSAELGGLYREGYEDYDEFFCAIADGRHQSVLLLTSREKPRSLAIRESDSRSVRSLQLSGLPTTDGQQILSACGLIAEEQDFDRLIESYTGNPLALKISAATIRSTFGGNVPAFLQQGIAAYGGVWELLDQQFARLSPLERQVMVWLAIEREPISFEALQTNWIPTLSRRALLEALESLQGRSLIEKVKPTLIETSSSGFTQQPVVMEYVTQILLSQIEHELINQTLKDLRQYALLKAQTKDYIRAIQTRLILQPLVEKLLITLHDKASVKFLLDQLLNVFRGKPLSYTGYAVGNLINLLSVLCSDLNDADFSDLAIAQADFTQTTLHRADFTNATIHRSSFAETFGGIVDLAFSSNGQQLAASDSRCNIHLWDLAETKKRMTLRGHRSWICSMQFSPSGQSLATASDDYTVKLWDLETGDCLQTLKGPANLPHSMTFSTDERSLIYSDDSITFWNVEHPEQQIIAMQGYPYLAKTIAFSPDGQTIALSTQAETIELWNRQTGECEYTFDQGTELVRYLAFNSDGTLLASTSLNQTIQVWDISSKQLRQTLRGHTQGISKIVFSPNDQLLASSSFDRTIKIWDITTGDCLKTLLGHQKHLMSVAFTPDGQRVVSGGEDHAVKLWDIQTGQCLTSIQGYTNAVMSISICATESILASAQEDQSIRLWNLKTNQVIQTLLGHTDLVWSVAFSPQNPAILASASSDRTVKLWNWQTGDCLHTFPHANWVRSVAFDLTGQILASGCYDQSVTLRSVETGEIIHQLRGHDNAVSYVIFSPDGKRLASSSYDRTIRIWNVQTGTCLQTFQGHRDRIWQIVFSPDGKMLASCGDDQTIKLWDCQRDRLRSFVGHQGTVTSICFDPASSQLVSGGFDQTLRLWDIVTGECLSTLNTCAGGVLFVQQVSHLFLANREVESEHSSPLHLSSNLDGTIQLWALQSKTCLTSLQVPRPYEAMKMTNLEGLTEAQLATLKALGAHDQ</sequence>
<dbReference type="InterPro" id="IPR011047">
    <property type="entry name" value="Quinoprotein_ADH-like_sf"/>
</dbReference>
<dbReference type="PROSITE" id="PS50082">
    <property type="entry name" value="WD_REPEATS_2"/>
    <property type="match status" value="11"/>
</dbReference>
<proteinExistence type="predicted"/>
<dbReference type="InterPro" id="IPR020472">
    <property type="entry name" value="WD40_PAC1"/>
</dbReference>
<dbReference type="PANTHER" id="PTHR19848">
    <property type="entry name" value="WD40 REPEAT PROTEIN"/>
    <property type="match status" value="1"/>
</dbReference>
<feature type="repeat" description="WD" evidence="3">
    <location>
        <begin position="802"/>
        <end position="843"/>
    </location>
</feature>
<geneLocation type="plasmid" evidence="5">
    <name>plasmid2</name>
</geneLocation>